<gene>
    <name evidence="1" type="ORF">B0I32_1445</name>
</gene>
<comment type="caution">
    <text evidence="1">The sequence shown here is derived from an EMBL/GenBank/DDBJ whole genome shotgun (WGS) entry which is preliminary data.</text>
</comment>
<proteinExistence type="predicted"/>
<accession>A0A2T0LSZ9</accession>
<dbReference type="AlphaFoldDB" id="A0A2T0LSZ9"/>
<dbReference type="OrthoDB" id="4274007at2"/>
<protein>
    <submittedName>
        <fullName evidence="1">Uncharacterized protein DUF742</fullName>
    </submittedName>
</protein>
<keyword evidence="2" id="KW-1185">Reference proteome</keyword>
<evidence type="ECO:0000313" key="2">
    <source>
        <dbReference type="Proteomes" id="UP000238312"/>
    </source>
</evidence>
<reference evidence="1 2" key="1">
    <citation type="submission" date="2018-03" db="EMBL/GenBank/DDBJ databases">
        <title>Genomic Encyclopedia of Type Strains, Phase III (KMG-III): the genomes of soil and plant-associated and newly described type strains.</title>
        <authorList>
            <person name="Whitman W."/>
        </authorList>
    </citation>
    <scope>NUCLEOTIDE SEQUENCE [LARGE SCALE GENOMIC DNA]</scope>
    <source>
        <strain evidence="1 2">CGMCC 4.7104</strain>
    </source>
</reference>
<organism evidence="1 2">
    <name type="scientific">Nonomuraea fuscirosea</name>
    <dbReference type="NCBI Taxonomy" id="1291556"/>
    <lineage>
        <taxon>Bacteria</taxon>
        <taxon>Bacillati</taxon>
        <taxon>Actinomycetota</taxon>
        <taxon>Actinomycetes</taxon>
        <taxon>Streptosporangiales</taxon>
        <taxon>Streptosporangiaceae</taxon>
        <taxon>Nonomuraea</taxon>
    </lineage>
</organism>
<dbReference type="PANTHER" id="PTHR36221:SF1">
    <property type="entry name" value="DUF742 DOMAIN-CONTAINING PROTEIN"/>
    <property type="match status" value="1"/>
</dbReference>
<name>A0A2T0LSZ9_9ACTN</name>
<evidence type="ECO:0000313" key="1">
    <source>
        <dbReference type="EMBL" id="PRX46788.1"/>
    </source>
</evidence>
<dbReference type="InterPro" id="IPR007995">
    <property type="entry name" value="DUF742"/>
</dbReference>
<dbReference type="Pfam" id="PF05331">
    <property type="entry name" value="DUF742"/>
    <property type="match status" value="1"/>
</dbReference>
<dbReference type="PANTHER" id="PTHR36221">
    <property type="entry name" value="DUF742 DOMAIN-CONTAINING PROTEIN"/>
    <property type="match status" value="1"/>
</dbReference>
<sequence>MIRPRNEGGLVRPYVVTEGRSQPTRNTLDVVTLVMATREPPTSVLNPEKRRMLALCRAGTLSVAEVAGHLMLPVSVAKVLLADLIDTGHVITRPPAPTAERGSAALLQEVLDGLRALA</sequence>
<dbReference type="EMBL" id="PVNG01000044">
    <property type="protein sequence ID" value="PRX46788.1"/>
    <property type="molecule type" value="Genomic_DNA"/>
</dbReference>
<dbReference type="Proteomes" id="UP000238312">
    <property type="component" value="Unassembled WGS sequence"/>
</dbReference>
<dbReference type="RefSeq" id="WP_106253039.1">
    <property type="nucleotide sequence ID" value="NZ_PVNG01000044.1"/>
</dbReference>